<keyword evidence="1" id="KW-0067">ATP-binding</keyword>
<evidence type="ECO:0000259" key="3">
    <source>
        <dbReference type="SMART" id="SM00382"/>
    </source>
</evidence>
<dbReference type="InterPro" id="IPR010285">
    <property type="entry name" value="DNA_helicase_pif1-like_DEAD"/>
</dbReference>
<dbReference type="SMART" id="SM00382">
    <property type="entry name" value="AAA"/>
    <property type="match status" value="1"/>
</dbReference>
<feature type="compositionally biased region" description="Low complexity" evidence="2">
    <location>
        <begin position="42"/>
        <end position="51"/>
    </location>
</feature>
<keyword evidence="1" id="KW-0547">Nucleotide-binding</keyword>
<dbReference type="EC" id="5.6.2.3" evidence="1"/>
<keyword evidence="5" id="KW-1185">Reference proteome</keyword>
<keyword evidence="1" id="KW-0233">DNA recombination</keyword>
<feature type="compositionally biased region" description="Pro residues" evidence="2">
    <location>
        <begin position="137"/>
        <end position="148"/>
    </location>
</feature>
<keyword evidence="1" id="KW-0378">Hydrolase</keyword>
<dbReference type="Proteomes" id="UP000750502">
    <property type="component" value="Unassembled WGS sequence"/>
</dbReference>
<reference evidence="4" key="2">
    <citation type="submission" date="2020-10" db="EMBL/GenBank/DDBJ databases">
        <authorList>
            <person name="Peck L.D."/>
            <person name="Nowell R.W."/>
            <person name="Flood J."/>
            <person name="Ryan M.J."/>
            <person name="Barraclough T.G."/>
        </authorList>
    </citation>
    <scope>NUCLEOTIDE SEQUENCE</scope>
    <source>
        <strain evidence="4">IMI 127659i</strain>
    </source>
</reference>
<dbReference type="Pfam" id="PF05970">
    <property type="entry name" value="PIF1"/>
    <property type="match status" value="1"/>
</dbReference>
<gene>
    <name evidence="4" type="ORF">H9Q72_012464</name>
</gene>
<feature type="compositionally biased region" description="Low complexity" evidence="2">
    <location>
        <begin position="90"/>
        <end position="106"/>
    </location>
</feature>
<accession>A0A9P7L353</accession>
<dbReference type="PANTHER" id="PTHR47642">
    <property type="entry name" value="ATP-DEPENDENT DNA HELICASE"/>
    <property type="match status" value="1"/>
</dbReference>
<feature type="domain" description="AAA+ ATPase" evidence="3">
    <location>
        <begin position="272"/>
        <end position="409"/>
    </location>
</feature>
<dbReference type="GO" id="GO:0043139">
    <property type="term" value="F:5'-3' DNA helicase activity"/>
    <property type="evidence" value="ECO:0007669"/>
    <property type="project" value="UniProtKB-EC"/>
</dbReference>
<sequence>MRGPAPSAFLQRDSPRAPLKRKLDTNAQAPIPASEPKRLRRSSSFISIPSSSDEDEAPKPKSSSRGKAKSSPQQPRPNKNTMANFLAMGKQKPQQIPSQKPLQKSSPPKPLQMQPQIRKEILEQRLQHLRQQAPQQIPQPKPSPPNPPQILRQRSQQIPRQFPPEFLPDQTLQQILQQFPSEQIPEQILQQVLQYILPQMPQPRTQQRPQQIPQQIPQPPPPMPVLPSYPSISGPADNENDFLDVDSVSEVDLVPEPTLCKEQQDLLDLIMSGRNVFFTGSAGCGKSTVLKAAVKKLRAAGKIVHITAPTGRAALGVNGVTTWSYMGWITDSMKLPLSELKGISHRPTVKARLQETDVLIIDEISMVENHHFQRMNEGLKSARCWSHQHRDYIPNAPAFGGVQLLVTGDFCQLPPVKPFGHCMYCGSPTIPDDERSPTEWNCNGRSNCGPFYVEDQWAFRSAAWEQANFTHVHLKEIHRQSDRSFVKMLQKCRLGIPFSKEEEKKLLRQDPEDPKFRNVTKLFAYKKAVQTENRRSFGNLPGRSTIYEAIDGFDWRPQHTELEHYNQRARRDKYSDVPYVEGTLEQCKESPLDAYVEMKVNALVMLKINLDTEKGLVNGSQGIVVGWEPHDPAKLPNTKKATLLNIDVLAGHHADWRAKKIQRYAERRGIRQWPIVRFNNGVTRTIYPWVMVNTLGATEPYSVLYRTQLPLVLAWAVSIHKSQGMTLTHVTTDLSQAWEQALKYVALSRVTNLDGLAILKPGGWNKRKSRKESLEVIETSSHEVREFLEDKFGRNLFTDLERNR</sequence>
<evidence type="ECO:0000256" key="2">
    <source>
        <dbReference type="SAM" id="MobiDB-lite"/>
    </source>
</evidence>
<proteinExistence type="inferred from homology"/>
<organism evidence="4 5">
    <name type="scientific">Fusarium xylarioides</name>
    <dbReference type="NCBI Taxonomy" id="221167"/>
    <lineage>
        <taxon>Eukaryota</taxon>
        <taxon>Fungi</taxon>
        <taxon>Dikarya</taxon>
        <taxon>Ascomycota</taxon>
        <taxon>Pezizomycotina</taxon>
        <taxon>Sordariomycetes</taxon>
        <taxon>Hypocreomycetidae</taxon>
        <taxon>Hypocreales</taxon>
        <taxon>Nectriaceae</taxon>
        <taxon>Fusarium</taxon>
        <taxon>Fusarium fujikuroi species complex</taxon>
    </lineage>
</organism>
<dbReference type="CDD" id="cd18809">
    <property type="entry name" value="SF1_C_RecD"/>
    <property type="match status" value="1"/>
</dbReference>
<evidence type="ECO:0000256" key="1">
    <source>
        <dbReference type="RuleBase" id="RU363044"/>
    </source>
</evidence>
<dbReference type="InterPro" id="IPR027417">
    <property type="entry name" value="P-loop_NTPase"/>
</dbReference>
<dbReference type="AlphaFoldDB" id="A0A9P7L353"/>
<dbReference type="SUPFAM" id="SSF52540">
    <property type="entry name" value="P-loop containing nucleoside triphosphate hydrolases"/>
    <property type="match status" value="2"/>
</dbReference>
<feature type="compositionally biased region" description="Polar residues" evidence="2">
    <location>
        <begin position="69"/>
        <end position="83"/>
    </location>
</feature>
<comment type="catalytic activity">
    <reaction evidence="1">
        <text>ATP + H2O = ADP + phosphate + H(+)</text>
        <dbReference type="Rhea" id="RHEA:13065"/>
        <dbReference type="ChEBI" id="CHEBI:15377"/>
        <dbReference type="ChEBI" id="CHEBI:15378"/>
        <dbReference type="ChEBI" id="CHEBI:30616"/>
        <dbReference type="ChEBI" id="CHEBI:43474"/>
        <dbReference type="ChEBI" id="CHEBI:456216"/>
        <dbReference type="EC" id="5.6.2.3"/>
    </reaction>
</comment>
<name>A0A9P7L353_9HYPO</name>
<dbReference type="EMBL" id="JADFTT010000666">
    <property type="protein sequence ID" value="KAG5759416.1"/>
    <property type="molecule type" value="Genomic_DNA"/>
</dbReference>
<feature type="region of interest" description="Disordered" evidence="2">
    <location>
        <begin position="1"/>
        <end position="155"/>
    </location>
</feature>
<evidence type="ECO:0000313" key="4">
    <source>
        <dbReference type="EMBL" id="KAG5759416.1"/>
    </source>
</evidence>
<dbReference type="GO" id="GO:0016787">
    <property type="term" value="F:hydrolase activity"/>
    <property type="evidence" value="ECO:0007669"/>
    <property type="project" value="UniProtKB-KW"/>
</dbReference>
<dbReference type="GO" id="GO:0006310">
    <property type="term" value="P:DNA recombination"/>
    <property type="evidence" value="ECO:0007669"/>
    <property type="project" value="UniProtKB-KW"/>
</dbReference>
<dbReference type="GO" id="GO:0000723">
    <property type="term" value="P:telomere maintenance"/>
    <property type="evidence" value="ECO:0007669"/>
    <property type="project" value="InterPro"/>
</dbReference>
<dbReference type="GO" id="GO:0005524">
    <property type="term" value="F:ATP binding"/>
    <property type="evidence" value="ECO:0007669"/>
    <property type="project" value="UniProtKB-KW"/>
</dbReference>
<protein>
    <recommendedName>
        <fullName evidence="1">ATP-dependent DNA helicase</fullName>
        <ecNumber evidence="1">5.6.2.3</ecNumber>
    </recommendedName>
</protein>
<feature type="compositionally biased region" description="Basic and acidic residues" evidence="2">
    <location>
        <begin position="117"/>
        <end position="126"/>
    </location>
</feature>
<dbReference type="Gene3D" id="3.40.50.300">
    <property type="entry name" value="P-loop containing nucleotide triphosphate hydrolases"/>
    <property type="match status" value="1"/>
</dbReference>
<keyword evidence="1" id="KW-0234">DNA repair</keyword>
<keyword evidence="1" id="KW-0347">Helicase</keyword>
<dbReference type="InterPro" id="IPR051055">
    <property type="entry name" value="PIF1_helicase"/>
</dbReference>
<evidence type="ECO:0000313" key="5">
    <source>
        <dbReference type="Proteomes" id="UP000750502"/>
    </source>
</evidence>
<reference evidence="4" key="1">
    <citation type="journal article" date="2020" name="bioRxiv">
        <title>Historical genomics reveals the evolutionary mechanisms behind multiple outbreaks of the host-specific coffee wilt pathogen Fusarium xylarioides.</title>
        <authorList>
            <person name="Peck D."/>
            <person name="Nowell R.W."/>
            <person name="Flood J."/>
            <person name="Ryan M.J."/>
            <person name="Barraclough T.G."/>
        </authorList>
    </citation>
    <scope>NUCLEOTIDE SEQUENCE</scope>
    <source>
        <strain evidence="4">IMI 127659i</strain>
    </source>
</reference>
<comment type="similarity">
    <text evidence="1">Belongs to the helicase family.</text>
</comment>
<comment type="caution">
    <text evidence="4">The sequence shown here is derived from an EMBL/GenBank/DDBJ whole genome shotgun (WGS) entry which is preliminary data.</text>
</comment>
<dbReference type="OrthoDB" id="432234at2759"/>
<dbReference type="GO" id="GO:0006281">
    <property type="term" value="P:DNA repair"/>
    <property type="evidence" value="ECO:0007669"/>
    <property type="project" value="UniProtKB-KW"/>
</dbReference>
<dbReference type="PANTHER" id="PTHR47642:SF7">
    <property type="entry name" value="ATP-DEPENDENT DNA HELICASE PIF1"/>
    <property type="match status" value="1"/>
</dbReference>
<comment type="cofactor">
    <cofactor evidence="1">
        <name>Mg(2+)</name>
        <dbReference type="ChEBI" id="CHEBI:18420"/>
    </cofactor>
</comment>
<dbReference type="InterPro" id="IPR003593">
    <property type="entry name" value="AAA+_ATPase"/>
</dbReference>
<keyword evidence="1" id="KW-0227">DNA damage</keyword>